<comment type="caution">
    <text evidence="2">The sequence shown here is derived from an EMBL/GenBank/DDBJ whole genome shotgun (WGS) entry which is preliminary data.</text>
</comment>
<feature type="transmembrane region" description="Helical" evidence="1">
    <location>
        <begin position="16"/>
        <end position="34"/>
    </location>
</feature>
<evidence type="ECO:0000256" key="1">
    <source>
        <dbReference type="SAM" id="Phobius"/>
    </source>
</evidence>
<keyword evidence="3" id="KW-1185">Reference proteome</keyword>
<proteinExistence type="predicted"/>
<keyword evidence="1" id="KW-0812">Transmembrane</keyword>
<keyword evidence="1" id="KW-0472">Membrane</keyword>
<evidence type="ECO:0000313" key="2">
    <source>
        <dbReference type="EMBL" id="GAA0239697.1"/>
    </source>
</evidence>
<reference evidence="3" key="1">
    <citation type="journal article" date="2019" name="Int. J. Syst. Evol. Microbiol.">
        <title>The Global Catalogue of Microorganisms (GCM) 10K type strain sequencing project: providing services to taxonomists for standard genome sequencing and annotation.</title>
        <authorList>
            <consortium name="The Broad Institute Genomics Platform"/>
            <consortium name="The Broad Institute Genome Sequencing Center for Infectious Disease"/>
            <person name="Wu L."/>
            <person name="Ma J."/>
        </authorList>
    </citation>
    <scope>NUCLEOTIDE SEQUENCE [LARGE SCALE GENOMIC DNA]</scope>
    <source>
        <strain evidence="3">JCM 10425</strain>
    </source>
</reference>
<dbReference type="RefSeq" id="WP_344649060.1">
    <property type="nucleotide sequence ID" value="NZ_BAAAGX010000010.1"/>
</dbReference>
<evidence type="ECO:0000313" key="3">
    <source>
        <dbReference type="Proteomes" id="UP001500967"/>
    </source>
</evidence>
<organism evidence="2 3">
    <name type="scientific">Cryptosporangium japonicum</name>
    <dbReference type="NCBI Taxonomy" id="80872"/>
    <lineage>
        <taxon>Bacteria</taxon>
        <taxon>Bacillati</taxon>
        <taxon>Actinomycetota</taxon>
        <taxon>Actinomycetes</taxon>
        <taxon>Cryptosporangiales</taxon>
        <taxon>Cryptosporangiaceae</taxon>
        <taxon>Cryptosporangium</taxon>
    </lineage>
</organism>
<dbReference type="EMBL" id="BAAAGX010000010">
    <property type="protein sequence ID" value="GAA0239697.1"/>
    <property type="molecule type" value="Genomic_DNA"/>
</dbReference>
<gene>
    <name evidence="2" type="ORF">GCM10009539_26230</name>
</gene>
<dbReference type="Proteomes" id="UP001500967">
    <property type="component" value="Unassembled WGS sequence"/>
</dbReference>
<sequence>MIASEPVRRPGGRDRVAGLVFAAAVGALAGASVVRRRRGRAAVAGAVALAATEAVARTRQRPGEVPPWWSRVVMSGAVAAPVGWLGGRVTDAGPVAVGTVAGAVAGAFGLRPQKVALGPVVGAAVGAAWRSAGGGGQAGAVAAGAVVAFRVVSALLFRDAQVGLLAAGVPAGQLPFVVPLEARSRYVGTGYVRELAEVIGGDYRPDAPDVGIVASLDDLAGPGFDPADVEPLVREFYEHTTRFRLDIVPEWRLWVRPGYLLYRTLVARPVGQANVPMNQRETVRGVRSHIDTITPDGTDVIGVRGWIRSFADTDEPIYVGIYTTYRHEGRGYVSVGFPVPQGSFTATLLPRSRPDHGLVLTSHSELPHPGHYLTYIDPGTRDLTTLSVAGFAERLDVYTKDGELRAEHAFSLFGLPFLVLHYTIRRK</sequence>
<accession>A0ABP3DUH9</accession>
<keyword evidence="1" id="KW-1133">Transmembrane helix</keyword>
<protein>
    <submittedName>
        <fullName evidence="2">Uncharacterized protein</fullName>
    </submittedName>
</protein>
<name>A0ABP3DUH9_9ACTN</name>